<organism evidence="1 2">
    <name type="scientific">Micromonospora zamorensis</name>
    <dbReference type="NCBI Taxonomy" id="709883"/>
    <lineage>
        <taxon>Bacteria</taxon>
        <taxon>Bacillati</taxon>
        <taxon>Actinomycetota</taxon>
        <taxon>Actinomycetes</taxon>
        <taxon>Micromonosporales</taxon>
        <taxon>Micromonosporaceae</taxon>
        <taxon>Micromonospora</taxon>
    </lineage>
</organism>
<sequence>MTILGWVLLSLVVPLVLNEVGELSPWIARRLSRLCACLIPDVRTAMQYAEEWPAGLEDVPGKLTRLFAALSLAVQVVPRAWVNHLRAQPSRRQADRLIDARMVHALKDCQGASSYAVGGHFYLWTHALYNDINNFDVDCGSEQVADQMYDRLKRQIQVTTARELHGEPRQTMPFLFPLSRLQSRLLITPKMRDHLLSTHDTVNLADDGLTVSVRGGRDDLPAITCGSERVAVALRHELADLHGNNVSGAGRPIFRDSRFKNLLRRFAPSREPDVKDRVVHELRWDNGDANEQMFGSTWPETLKNPRGPFSA</sequence>
<proteinExistence type="predicted"/>
<evidence type="ECO:0000313" key="1">
    <source>
        <dbReference type="EMBL" id="WUI85537.1"/>
    </source>
</evidence>
<protein>
    <submittedName>
        <fullName evidence="1">Uncharacterized protein</fullName>
    </submittedName>
</protein>
<keyword evidence="2" id="KW-1185">Reference proteome</keyword>
<reference evidence="1 2" key="1">
    <citation type="submission" date="2022-10" db="EMBL/GenBank/DDBJ databases">
        <title>The complete genomes of actinobacterial strains from the NBC collection.</title>
        <authorList>
            <person name="Joergensen T.S."/>
            <person name="Alvarez Arevalo M."/>
            <person name="Sterndorff E.B."/>
            <person name="Faurdal D."/>
            <person name="Vuksanovic O."/>
            <person name="Mourched A.-S."/>
            <person name="Charusanti P."/>
            <person name="Shaw S."/>
            <person name="Blin K."/>
            <person name="Weber T."/>
        </authorList>
    </citation>
    <scope>NUCLEOTIDE SEQUENCE [LARGE SCALE GENOMIC DNA]</scope>
    <source>
        <strain evidence="1 2">NBC_00396</strain>
    </source>
</reference>
<dbReference type="EMBL" id="CP107941">
    <property type="protein sequence ID" value="WUI85537.1"/>
    <property type="molecule type" value="Genomic_DNA"/>
</dbReference>
<dbReference type="RefSeq" id="WP_328375850.1">
    <property type="nucleotide sequence ID" value="NZ_CP107941.1"/>
</dbReference>
<accession>A0ABZ1PQR6</accession>
<dbReference type="Proteomes" id="UP001346877">
    <property type="component" value="Chromosome"/>
</dbReference>
<evidence type="ECO:0000313" key="2">
    <source>
        <dbReference type="Proteomes" id="UP001346877"/>
    </source>
</evidence>
<gene>
    <name evidence="1" type="ORF">OG375_14900</name>
</gene>
<name>A0ABZ1PQR6_9ACTN</name>